<comment type="caution">
    <text evidence="11">The sequence shown here is derived from an EMBL/GenBank/DDBJ whole genome shotgun (WGS) entry which is preliminary data.</text>
</comment>
<feature type="transmembrane region" description="Helical" evidence="10">
    <location>
        <begin position="70"/>
        <end position="89"/>
    </location>
</feature>
<dbReference type="GO" id="GO:0034626">
    <property type="term" value="P:fatty acid elongation, polyunsaturated fatty acid"/>
    <property type="evidence" value="ECO:0007669"/>
    <property type="project" value="TreeGrafter"/>
</dbReference>
<dbReference type="PROSITE" id="PS01188">
    <property type="entry name" value="ELO"/>
    <property type="match status" value="1"/>
</dbReference>
<keyword evidence="4 10" id="KW-0812">Transmembrane</keyword>
<dbReference type="GO" id="GO:0034625">
    <property type="term" value="P:fatty acid elongation, monounsaturated fatty acid"/>
    <property type="evidence" value="ECO:0007669"/>
    <property type="project" value="TreeGrafter"/>
</dbReference>
<evidence type="ECO:0000256" key="6">
    <source>
        <dbReference type="ARBA" id="ARBA00022989"/>
    </source>
</evidence>
<comment type="catalytic activity">
    <reaction evidence="10">
        <text>a very-long-chain acyl-CoA + malonyl-CoA + H(+) = a very-long-chain 3-oxoacyl-CoA + CO2 + CoA</text>
        <dbReference type="Rhea" id="RHEA:32727"/>
        <dbReference type="ChEBI" id="CHEBI:15378"/>
        <dbReference type="ChEBI" id="CHEBI:16526"/>
        <dbReference type="ChEBI" id="CHEBI:57287"/>
        <dbReference type="ChEBI" id="CHEBI:57384"/>
        <dbReference type="ChEBI" id="CHEBI:90725"/>
        <dbReference type="ChEBI" id="CHEBI:90736"/>
        <dbReference type="EC" id="2.3.1.199"/>
    </reaction>
</comment>
<sequence length="176" mass="20873">MGSMDMMSMSVPNYTYLFKFEEDFAAVERQQWMQQNWHTSFYYIGVYMVLIFGGQRYMATRERFELRNVLALWNFFLAVFSIVGAMRTVPELLFVLKNFGFHHSCCIAGHSYVPNSPVSGLWSYLFTMSKVPELMDTVFIVLRKQPLIFLHWYHHITVLIFTWFRYVISSTLCFTA</sequence>
<comment type="similarity">
    <text evidence="10">Belongs to the ELO family.</text>
</comment>
<keyword evidence="7 10" id="KW-0443">Lipid metabolism</keyword>
<evidence type="ECO:0000256" key="9">
    <source>
        <dbReference type="ARBA" id="ARBA00023160"/>
    </source>
</evidence>
<dbReference type="Proteomes" id="UP000440578">
    <property type="component" value="Unassembled WGS sequence"/>
</dbReference>
<keyword evidence="8 10" id="KW-0472">Membrane</keyword>
<evidence type="ECO:0000256" key="2">
    <source>
        <dbReference type="ARBA" id="ARBA00022516"/>
    </source>
</evidence>
<dbReference type="EMBL" id="VIIS01001264">
    <property type="protein sequence ID" value="KAF0300438.1"/>
    <property type="molecule type" value="Genomic_DNA"/>
</dbReference>
<accession>A0A6A4WEL3</accession>
<keyword evidence="9 10" id="KW-0275">Fatty acid biosynthesis</keyword>
<dbReference type="GO" id="GO:0030148">
    <property type="term" value="P:sphingolipid biosynthetic process"/>
    <property type="evidence" value="ECO:0007669"/>
    <property type="project" value="TreeGrafter"/>
</dbReference>
<comment type="caution">
    <text evidence="10">Lacks conserved residue(s) required for the propagation of feature annotation.</text>
</comment>
<evidence type="ECO:0000256" key="1">
    <source>
        <dbReference type="ARBA" id="ARBA00004141"/>
    </source>
</evidence>
<evidence type="ECO:0000313" key="12">
    <source>
        <dbReference type="Proteomes" id="UP000440578"/>
    </source>
</evidence>
<evidence type="ECO:0000256" key="10">
    <source>
        <dbReference type="RuleBase" id="RU361115"/>
    </source>
</evidence>
<gene>
    <name evidence="11" type="primary">ELOVL6_1</name>
    <name evidence="11" type="ORF">FJT64_027068</name>
</gene>
<feature type="transmembrane region" description="Helical" evidence="10">
    <location>
        <begin position="40"/>
        <end position="58"/>
    </location>
</feature>
<keyword evidence="3 10" id="KW-0808">Transferase</keyword>
<dbReference type="GO" id="GO:0042761">
    <property type="term" value="P:very long-chain fatty acid biosynthetic process"/>
    <property type="evidence" value="ECO:0007669"/>
    <property type="project" value="TreeGrafter"/>
</dbReference>
<proteinExistence type="inferred from homology"/>
<dbReference type="PANTHER" id="PTHR11157">
    <property type="entry name" value="FATTY ACID ACYL TRANSFERASE-RELATED"/>
    <property type="match status" value="1"/>
</dbReference>
<reference evidence="11 12" key="1">
    <citation type="submission" date="2019-07" db="EMBL/GenBank/DDBJ databases">
        <title>Draft genome assembly of a fouling barnacle, Amphibalanus amphitrite (Darwin, 1854): The first reference genome for Thecostraca.</title>
        <authorList>
            <person name="Kim W."/>
        </authorList>
    </citation>
    <scope>NUCLEOTIDE SEQUENCE [LARGE SCALE GENOMIC DNA]</scope>
    <source>
        <strain evidence="11">SNU_AA5</strain>
        <tissue evidence="11">Soma without cirri and trophi</tissue>
    </source>
</reference>
<keyword evidence="2 10" id="KW-0444">Lipid biosynthesis</keyword>
<evidence type="ECO:0000256" key="3">
    <source>
        <dbReference type="ARBA" id="ARBA00022679"/>
    </source>
</evidence>
<evidence type="ECO:0000313" key="11">
    <source>
        <dbReference type="EMBL" id="KAF0300438.1"/>
    </source>
</evidence>
<evidence type="ECO:0000256" key="5">
    <source>
        <dbReference type="ARBA" id="ARBA00022832"/>
    </source>
</evidence>
<evidence type="ECO:0000256" key="4">
    <source>
        <dbReference type="ARBA" id="ARBA00022692"/>
    </source>
</evidence>
<dbReference type="GO" id="GO:0009922">
    <property type="term" value="F:fatty acid elongase activity"/>
    <property type="evidence" value="ECO:0007669"/>
    <property type="project" value="UniProtKB-EC"/>
</dbReference>
<dbReference type="GO" id="GO:0005789">
    <property type="term" value="C:endoplasmic reticulum membrane"/>
    <property type="evidence" value="ECO:0007669"/>
    <property type="project" value="TreeGrafter"/>
</dbReference>
<feature type="transmembrane region" description="Helical" evidence="10">
    <location>
        <begin position="149"/>
        <end position="168"/>
    </location>
</feature>
<dbReference type="InterPro" id="IPR002076">
    <property type="entry name" value="ELO_fam"/>
</dbReference>
<dbReference type="AlphaFoldDB" id="A0A6A4WEL3"/>
<comment type="subcellular location">
    <subcellularLocation>
        <location evidence="1">Membrane</location>
        <topology evidence="1">Multi-pass membrane protein</topology>
    </subcellularLocation>
</comment>
<evidence type="ECO:0000256" key="7">
    <source>
        <dbReference type="ARBA" id="ARBA00023098"/>
    </source>
</evidence>
<organism evidence="11 12">
    <name type="scientific">Amphibalanus amphitrite</name>
    <name type="common">Striped barnacle</name>
    <name type="synonym">Balanus amphitrite</name>
    <dbReference type="NCBI Taxonomy" id="1232801"/>
    <lineage>
        <taxon>Eukaryota</taxon>
        <taxon>Metazoa</taxon>
        <taxon>Ecdysozoa</taxon>
        <taxon>Arthropoda</taxon>
        <taxon>Crustacea</taxon>
        <taxon>Multicrustacea</taxon>
        <taxon>Cirripedia</taxon>
        <taxon>Thoracica</taxon>
        <taxon>Thoracicalcarea</taxon>
        <taxon>Balanomorpha</taxon>
        <taxon>Balanoidea</taxon>
        <taxon>Balanidae</taxon>
        <taxon>Amphibalaninae</taxon>
        <taxon>Amphibalanus</taxon>
    </lineage>
</organism>
<keyword evidence="6 10" id="KW-1133">Transmembrane helix</keyword>
<evidence type="ECO:0000256" key="8">
    <source>
        <dbReference type="ARBA" id="ARBA00023136"/>
    </source>
</evidence>
<dbReference type="EC" id="2.3.1.199" evidence="10"/>
<dbReference type="OrthoDB" id="10259681at2759"/>
<dbReference type="InterPro" id="IPR030457">
    <property type="entry name" value="ELO_CS"/>
</dbReference>
<keyword evidence="5 10" id="KW-0276">Fatty acid metabolism</keyword>
<name>A0A6A4WEL3_AMPAM</name>
<dbReference type="PANTHER" id="PTHR11157:SF17">
    <property type="entry name" value="ELONGATION OF VERY LONG CHAIN FATTY ACIDS PROTEIN 6"/>
    <property type="match status" value="1"/>
</dbReference>
<protein>
    <recommendedName>
        <fullName evidence="10">Elongation of very long chain fatty acids protein</fullName>
        <ecNumber evidence="10">2.3.1.199</ecNumber>
    </recommendedName>
    <alternativeName>
        <fullName evidence="10">Very-long-chain 3-oxoacyl-CoA synthase</fullName>
    </alternativeName>
</protein>
<dbReference type="GO" id="GO:0019367">
    <property type="term" value="P:fatty acid elongation, saturated fatty acid"/>
    <property type="evidence" value="ECO:0007669"/>
    <property type="project" value="TreeGrafter"/>
</dbReference>
<dbReference type="Pfam" id="PF01151">
    <property type="entry name" value="ELO"/>
    <property type="match status" value="1"/>
</dbReference>
<keyword evidence="12" id="KW-1185">Reference proteome</keyword>